<dbReference type="Proteomes" id="UP000271974">
    <property type="component" value="Unassembled WGS sequence"/>
</dbReference>
<dbReference type="InterPro" id="IPR002181">
    <property type="entry name" value="Fibrinogen_a/b/g_C_dom"/>
</dbReference>
<evidence type="ECO:0000259" key="4">
    <source>
        <dbReference type="PROSITE" id="PS51406"/>
    </source>
</evidence>
<name>A0A3S0ZBD1_ELYCH</name>
<dbReference type="SUPFAM" id="SSF56496">
    <property type="entry name" value="Fibrinogen C-terminal domain-like"/>
    <property type="match status" value="1"/>
</dbReference>
<proteinExistence type="predicted"/>
<keyword evidence="1" id="KW-1015">Disulfide bond</keyword>
<evidence type="ECO:0000256" key="1">
    <source>
        <dbReference type="ARBA" id="ARBA00023157"/>
    </source>
</evidence>
<keyword evidence="2" id="KW-0175">Coiled coil</keyword>
<keyword evidence="3" id="KW-0732">Signal</keyword>
<dbReference type="EMBL" id="RQTK01000780">
    <property type="protein sequence ID" value="RUS74987.1"/>
    <property type="molecule type" value="Genomic_DNA"/>
</dbReference>
<dbReference type="InterPro" id="IPR014716">
    <property type="entry name" value="Fibrinogen_a/b/g_C_1"/>
</dbReference>
<evidence type="ECO:0000256" key="2">
    <source>
        <dbReference type="SAM" id="Coils"/>
    </source>
</evidence>
<dbReference type="InterPro" id="IPR036056">
    <property type="entry name" value="Fibrinogen-like_C"/>
</dbReference>
<feature type="coiled-coil region" evidence="2">
    <location>
        <begin position="189"/>
        <end position="259"/>
    </location>
</feature>
<dbReference type="InterPro" id="IPR050373">
    <property type="entry name" value="Fibrinogen_C-term_domain"/>
</dbReference>
<dbReference type="InterPro" id="IPR020837">
    <property type="entry name" value="Fibrinogen_CS"/>
</dbReference>
<accession>A0A3S0ZBD1</accession>
<evidence type="ECO:0000313" key="6">
    <source>
        <dbReference type="Proteomes" id="UP000271974"/>
    </source>
</evidence>
<sequence>MDSRLFFAVALCLLQVTRGLQFTLDRDMISTQGGRPACGVLSCVQRGHDSSSTTPSPQIDDGNYSTPVSTVTRMAIYKTDVDSPGAQRDSRKPFLVASVNSQQPRVSRVANAIKVDGRLETSTTSIRLELFNQEDCRAEFTCQLVAVDAQGRELVRTSHLLQQPSSSASHSAGGQGWTPAVAMHLVDLAQDLNTNMQLMRSAMDDFRDRLGGVEDKVATSENGLSGGLKNLENRMEDKMERLEDKVNHLENKFSSTETNILNKIEETSVDKSFTNKINFLEAKLENHVGHYNNDDISMLWSNVTKINTNVASLKPFIQSVIDDNYKSIKAEMRKRANRLKDNLHAAFIQPLLNTTNNITTIMNNQFYMLSHRIDERFTDMFDSINESVIHTRSSFRDTVTAMNISDANEVAAVVRDILTPKTCSKGMISLLPQPSYPYPVVKPSSGDIPAVPYLCDTVTDAGGWIIIQRRTTGNVDFYRNWADYKKGFGALDDDFWLGNDNIHAITSSGIYELRIDLRYNGKAAFAHYDRFALANEQEKYRLTLGPHDGTTGDSLVRHRNKPFSTYDRDNDDWSDNCAMDYHGAWWYESCHDSNLNGKWGEAVDKGPRWSHLSNADPVSFSEMKIRRV</sequence>
<dbReference type="OrthoDB" id="7972392at2759"/>
<organism evidence="5 6">
    <name type="scientific">Elysia chlorotica</name>
    <name type="common">Eastern emerald elysia</name>
    <name type="synonym">Sea slug</name>
    <dbReference type="NCBI Taxonomy" id="188477"/>
    <lineage>
        <taxon>Eukaryota</taxon>
        <taxon>Metazoa</taxon>
        <taxon>Spiralia</taxon>
        <taxon>Lophotrochozoa</taxon>
        <taxon>Mollusca</taxon>
        <taxon>Gastropoda</taxon>
        <taxon>Heterobranchia</taxon>
        <taxon>Euthyneura</taxon>
        <taxon>Panpulmonata</taxon>
        <taxon>Sacoglossa</taxon>
        <taxon>Placobranchoidea</taxon>
        <taxon>Plakobranchidae</taxon>
        <taxon>Elysia</taxon>
    </lineage>
</organism>
<dbReference type="SMART" id="SM00186">
    <property type="entry name" value="FBG"/>
    <property type="match status" value="1"/>
</dbReference>
<dbReference type="PROSITE" id="PS00514">
    <property type="entry name" value="FIBRINOGEN_C_1"/>
    <property type="match status" value="1"/>
</dbReference>
<dbReference type="STRING" id="188477.A0A3S0ZBD1"/>
<feature type="domain" description="Fibrinogen C-terminal" evidence="4">
    <location>
        <begin position="414"/>
        <end position="628"/>
    </location>
</feature>
<keyword evidence="6" id="KW-1185">Reference proteome</keyword>
<dbReference type="GO" id="GO:0005615">
    <property type="term" value="C:extracellular space"/>
    <property type="evidence" value="ECO:0007669"/>
    <property type="project" value="TreeGrafter"/>
</dbReference>
<dbReference type="CDD" id="cd00087">
    <property type="entry name" value="FReD"/>
    <property type="match status" value="1"/>
</dbReference>
<dbReference type="AlphaFoldDB" id="A0A3S0ZBD1"/>
<feature type="chain" id="PRO_5018759170" description="Fibrinogen C-terminal domain-containing protein" evidence="3">
    <location>
        <begin position="20"/>
        <end position="628"/>
    </location>
</feature>
<dbReference type="Gene3D" id="3.90.215.10">
    <property type="entry name" value="Gamma Fibrinogen, chain A, domain 1"/>
    <property type="match status" value="1"/>
</dbReference>
<dbReference type="PANTHER" id="PTHR19143">
    <property type="entry name" value="FIBRINOGEN/TENASCIN/ANGIOPOEITIN"/>
    <property type="match status" value="1"/>
</dbReference>
<protein>
    <recommendedName>
        <fullName evidence="4">Fibrinogen C-terminal domain-containing protein</fullName>
    </recommendedName>
</protein>
<reference evidence="5 6" key="1">
    <citation type="submission" date="2019-01" db="EMBL/GenBank/DDBJ databases">
        <title>A draft genome assembly of the solar-powered sea slug Elysia chlorotica.</title>
        <authorList>
            <person name="Cai H."/>
            <person name="Li Q."/>
            <person name="Fang X."/>
            <person name="Li J."/>
            <person name="Curtis N.E."/>
            <person name="Altenburger A."/>
            <person name="Shibata T."/>
            <person name="Feng M."/>
            <person name="Maeda T."/>
            <person name="Schwartz J.A."/>
            <person name="Shigenobu S."/>
            <person name="Lundholm N."/>
            <person name="Nishiyama T."/>
            <person name="Yang H."/>
            <person name="Hasebe M."/>
            <person name="Li S."/>
            <person name="Pierce S.K."/>
            <person name="Wang J."/>
        </authorList>
    </citation>
    <scope>NUCLEOTIDE SEQUENCE [LARGE SCALE GENOMIC DNA]</scope>
    <source>
        <strain evidence="5">EC2010</strain>
        <tissue evidence="5">Whole organism of an adult</tissue>
    </source>
</reference>
<dbReference type="Pfam" id="PF00147">
    <property type="entry name" value="Fibrinogen_C"/>
    <property type="match status" value="1"/>
</dbReference>
<feature type="signal peptide" evidence="3">
    <location>
        <begin position="1"/>
        <end position="19"/>
    </location>
</feature>
<gene>
    <name evidence="5" type="ORF">EGW08_017254</name>
</gene>
<comment type="caution">
    <text evidence="5">The sequence shown here is derived from an EMBL/GenBank/DDBJ whole genome shotgun (WGS) entry which is preliminary data.</text>
</comment>
<dbReference type="PROSITE" id="PS51406">
    <property type="entry name" value="FIBRINOGEN_C_2"/>
    <property type="match status" value="1"/>
</dbReference>
<evidence type="ECO:0000313" key="5">
    <source>
        <dbReference type="EMBL" id="RUS74987.1"/>
    </source>
</evidence>
<evidence type="ECO:0000256" key="3">
    <source>
        <dbReference type="SAM" id="SignalP"/>
    </source>
</evidence>